<sequence length="468" mass="53909">MVFSSMTFLWIFLPIVFVLSLIVRNIKAMNIILLVFSLLFYAWGEPAYLLILLASVFMNWGLGLMMERYEEHKKEVLVLSLIGNIGIIGYFKYCNFILGTIDSILPITLPRYDISLPIGISFFTFQAMSYIIDLYRGQYKAQKSLINLALYISFFPQLIAGPIVKYKDIEEQILDRNVCLEKRATGFRRFIYGLGKKVIISNVLAQVVDTIYAMDLAQISGAMAWLAAICYMLEIYYDFSGYSDMAIGLGRMFGFEFLENFNYPYISASIKEFWRRWHISLSSWFRDYLYIPLGGNRKGIHRTYLNLIIVFAVTGLWHGASWTFVIWGLYHGFFLIVERMGFGKILSRFRILGTIYSLIVVVIGWVFFRADSIHFALAFIKRMVLFFNYGASGAILGTILSVKTVIILVIGIIAAGPFQKLFEIKGLKTISAKWKNSSIEAIYLFIILLYCILLLANDTYNPFIYFRF</sequence>
<feature type="transmembrane region" description="Helical" evidence="8">
    <location>
        <begin position="304"/>
        <end position="329"/>
    </location>
</feature>
<feature type="transmembrane region" description="Helical" evidence="8">
    <location>
        <begin position="6"/>
        <end position="23"/>
    </location>
</feature>
<organism evidence="9 10">
    <name type="scientific">Butyrivibrio fibrisolvens</name>
    <dbReference type="NCBI Taxonomy" id="831"/>
    <lineage>
        <taxon>Bacteria</taxon>
        <taxon>Bacillati</taxon>
        <taxon>Bacillota</taxon>
        <taxon>Clostridia</taxon>
        <taxon>Lachnospirales</taxon>
        <taxon>Lachnospiraceae</taxon>
        <taxon>Butyrivibrio</taxon>
    </lineage>
</organism>
<keyword evidence="6 7" id="KW-0472">Membrane</keyword>
<dbReference type="Pfam" id="PF03062">
    <property type="entry name" value="MBOAT"/>
    <property type="match status" value="1"/>
</dbReference>
<feature type="transmembrane region" description="Helical" evidence="8">
    <location>
        <begin position="216"/>
        <end position="237"/>
    </location>
</feature>
<feature type="transmembrane region" description="Helical" evidence="8">
    <location>
        <begin position="438"/>
        <end position="457"/>
    </location>
</feature>
<evidence type="ECO:0000256" key="2">
    <source>
        <dbReference type="ARBA" id="ARBA00010323"/>
    </source>
</evidence>
<dbReference type="OrthoDB" id="9805788at2"/>
<dbReference type="eggNOG" id="COG1696">
    <property type="taxonomic scope" value="Bacteria"/>
</dbReference>
<protein>
    <submittedName>
        <fullName evidence="9">Alginate O-acetyltransferase complex protein AlgI</fullName>
    </submittedName>
</protein>
<dbReference type="InterPro" id="IPR028362">
    <property type="entry name" value="AlgI"/>
</dbReference>
<dbReference type="Proteomes" id="UP000182584">
    <property type="component" value="Unassembled WGS sequence"/>
</dbReference>
<keyword evidence="7 9" id="KW-0808">Transferase</keyword>
<evidence type="ECO:0000256" key="3">
    <source>
        <dbReference type="ARBA" id="ARBA00022475"/>
    </source>
</evidence>
<evidence type="ECO:0000256" key="7">
    <source>
        <dbReference type="PIRNR" id="PIRNR016636"/>
    </source>
</evidence>
<feature type="transmembrane region" description="Helical" evidence="8">
    <location>
        <begin position="49"/>
        <end position="65"/>
    </location>
</feature>
<reference evidence="9 10" key="1">
    <citation type="submission" date="2016-10" db="EMBL/GenBank/DDBJ databases">
        <authorList>
            <person name="de Groot N.N."/>
        </authorList>
    </citation>
    <scope>NUCLEOTIDE SEQUENCE [LARGE SCALE GENOMIC DNA]</scope>
    <source>
        <strain evidence="9 10">AR40</strain>
    </source>
</reference>
<proteinExistence type="inferred from homology"/>
<evidence type="ECO:0000256" key="5">
    <source>
        <dbReference type="ARBA" id="ARBA00022989"/>
    </source>
</evidence>
<feature type="transmembrane region" description="Helical" evidence="8">
    <location>
        <begin position="114"/>
        <end position="132"/>
    </location>
</feature>
<dbReference type="PANTHER" id="PTHR13285:SF18">
    <property type="entry name" value="PROTEIN-CYSTEINE N-PALMITOYLTRANSFERASE RASP"/>
    <property type="match status" value="1"/>
</dbReference>
<evidence type="ECO:0000256" key="4">
    <source>
        <dbReference type="ARBA" id="ARBA00022692"/>
    </source>
</evidence>
<keyword evidence="4 8" id="KW-0812">Transmembrane</keyword>
<dbReference type="GO" id="GO:0042121">
    <property type="term" value="P:alginic acid biosynthetic process"/>
    <property type="evidence" value="ECO:0007669"/>
    <property type="project" value="InterPro"/>
</dbReference>
<dbReference type="InterPro" id="IPR004299">
    <property type="entry name" value="MBOAT_fam"/>
</dbReference>
<accession>A0A1H9UB83</accession>
<dbReference type="AlphaFoldDB" id="A0A1H9UB83"/>
<feature type="transmembrane region" description="Helical" evidence="8">
    <location>
        <begin position="144"/>
        <end position="164"/>
    </location>
</feature>
<keyword evidence="3 7" id="KW-1003">Cell membrane</keyword>
<feature type="transmembrane region" description="Helical" evidence="8">
    <location>
        <begin position="77"/>
        <end position="98"/>
    </location>
</feature>
<dbReference type="PANTHER" id="PTHR13285">
    <property type="entry name" value="ACYLTRANSFERASE"/>
    <property type="match status" value="1"/>
</dbReference>
<dbReference type="InterPro" id="IPR051085">
    <property type="entry name" value="MB_O-acyltransferase"/>
</dbReference>
<comment type="similarity">
    <text evidence="2 7">Belongs to the membrane-bound acyltransferase family.</text>
</comment>
<evidence type="ECO:0000313" key="9">
    <source>
        <dbReference type="EMBL" id="SES06602.1"/>
    </source>
</evidence>
<keyword evidence="7" id="KW-0012">Acyltransferase</keyword>
<evidence type="ECO:0000256" key="1">
    <source>
        <dbReference type="ARBA" id="ARBA00004651"/>
    </source>
</evidence>
<dbReference type="EMBL" id="FOGJ01000018">
    <property type="protein sequence ID" value="SES06602.1"/>
    <property type="molecule type" value="Genomic_DNA"/>
</dbReference>
<dbReference type="PIRSF" id="PIRSF500217">
    <property type="entry name" value="AlgI"/>
    <property type="match status" value="1"/>
</dbReference>
<feature type="transmembrane region" description="Helical" evidence="8">
    <location>
        <begin position="349"/>
        <end position="368"/>
    </location>
</feature>
<keyword evidence="5 8" id="KW-1133">Transmembrane helix</keyword>
<evidence type="ECO:0000256" key="6">
    <source>
        <dbReference type="ARBA" id="ARBA00023136"/>
    </source>
</evidence>
<dbReference type="GO" id="GO:0016746">
    <property type="term" value="F:acyltransferase activity"/>
    <property type="evidence" value="ECO:0007669"/>
    <property type="project" value="UniProtKB-KW"/>
</dbReference>
<name>A0A1H9UB83_BUTFI</name>
<feature type="transmembrane region" description="Helical" evidence="8">
    <location>
        <begin position="389"/>
        <end position="418"/>
    </location>
</feature>
<comment type="subcellular location">
    <subcellularLocation>
        <location evidence="1">Cell membrane</location>
        <topology evidence="1">Multi-pass membrane protein</topology>
    </subcellularLocation>
</comment>
<dbReference type="InterPro" id="IPR024194">
    <property type="entry name" value="Ac/AlaTfrase_AlgI/DltB"/>
</dbReference>
<gene>
    <name evidence="9" type="ORF">SAMN04487884_1183</name>
</gene>
<evidence type="ECO:0000313" key="10">
    <source>
        <dbReference type="Proteomes" id="UP000182584"/>
    </source>
</evidence>
<evidence type="ECO:0000256" key="8">
    <source>
        <dbReference type="SAM" id="Phobius"/>
    </source>
</evidence>
<dbReference type="PIRSF" id="PIRSF016636">
    <property type="entry name" value="AlgI_DltB"/>
    <property type="match status" value="1"/>
</dbReference>
<dbReference type="GO" id="GO:0005886">
    <property type="term" value="C:plasma membrane"/>
    <property type="evidence" value="ECO:0007669"/>
    <property type="project" value="UniProtKB-SubCell"/>
</dbReference>